<protein>
    <submittedName>
        <fullName evidence="4">Alpha/beta fold hydrolase</fullName>
    </submittedName>
</protein>
<feature type="domain" description="AB hydrolase-1" evidence="3">
    <location>
        <begin position="55"/>
        <end position="304"/>
    </location>
</feature>
<dbReference type="Pfam" id="PF00561">
    <property type="entry name" value="Abhydrolase_1"/>
    <property type="match status" value="1"/>
</dbReference>
<evidence type="ECO:0000259" key="3">
    <source>
        <dbReference type="Pfam" id="PF00561"/>
    </source>
</evidence>
<dbReference type="Gene3D" id="3.40.50.1820">
    <property type="entry name" value="alpha/beta hydrolase"/>
    <property type="match status" value="1"/>
</dbReference>
<dbReference type="PRINTS" id="PR00412">
    <property type="entry name" value="EPOXHYDRLASE"/>
</dbReference>
<name>A0A7J5UUQ4_9MICO</name>
<comment type="caution">
    <text evidence="4">The sequence shown here is derived from an EMBL/GenBank/DDBJ whole genome shotgun (WGS) entry which is preliminary data.</text>
</comment>
<accession>A0A7J5UUQ4</accession>
<dbReference type="OrthoDB" id="2987348at2"/>
<dbReference type="SUPFAM" id="SSF53474">
    <property type="entry name" value="alpha/beta-Hydrolases"/>
    <property type="match status" value="1"/>
</dbReference>
<dbReference type="InterPro" id="IPR000073">
    <property type="entry name" value="AB_hydrolase_1"/>
</dbReference>
<dbReference type="InterPro" id="IPR000639">
    <property type="entry name" value="Epox_hydrolase-like"/>
</dbReference>
<evidence type="ECO:0000256" key="1">
    <source>
        <dbReference type="ARBA" id="ARBA00022801"/>
    </source>
</evidence>
<dbReference type="AlphaFoldDB" id="A0A7J5UUQ4"/>
<keyword evidence="5" id="KW-1185">Reference proteome</keyword>
<reference evidence="4 5" key="1">
    <citation type="submission" date="2019-10" db="EMBL/GenBank/DDBJ databases">
        <title>Georgenia wutianyii sp. nov. and Georgenia yuyongxinii sp. nov. isolated from plateau pika (Ochotona curzoniae) in the Qinghai-Tibet plateau of China.</title>
        <authorList>
            <person name="Tian Z."/>
        </authorList>
    </citation>
    <scope>NUCLEOTIDE SEQUENCE [LARGE SCALE GENOMIC DNA]</scope>
    <source>
        <strain evidence="4 5">DSM 21501</strain>
    </source>
</reference>
<dbReference type="InterPro" id="IPR029058">
    <property type="entry name" value="AB_hydrolase_fold"/>
</dbReference>
<organism evidence="4 5">
    <name type="scientific">Georgenia thermotolerans</name>
    <dbReference type="NCBI Taxonomy" id="527326"/>
    <lineage>
        <taxon>Bacteria</taxon>
        <taxon>Bacillati</taxon>
        <taxon>Actinomycetota</taxon>
        <taxon>Actinomycetes</taxon>
        <taxon>Micrococcales</taxon>
        <taxon>Bogoriellaceae</taxon>
        <taxon>Georgenia</taxon>
    </lineage>
</organism>
<dbReference type="EMBL" id="WHJE01000002">
    <property type="protein sequence ID" value="KAE8766008.1"/>
    <property type="molecule type" value="Genomic_DNA"/>
</dbReference>
<gene>
    <name evidence="4" type="ORF">GB883_00945</name>
</gene>
<evidence type="ECO:0000313" key="4">
    <source>
        <dbReference type="EMBL" id="KAE8766008.1"/>
    </source>
</evidence>
<feature type="region of interest" description="Disordered" evidence="2">
    <location>
        <begin position="1"/>
        <end position="29"/>
    </location>
</feature>
<dbReference type="PANTHER" id="PTHR43329">
    <property type="entry name" value="EPOXIDE HYDROLASE"/>
    <property type="match status" value="1"/>
</dbReference>
<dbReference type="Proteomes" id="UP000451860">
    <property type="component" value="Unassembled WGS sequence"/>
</dbReference>
<evidence type="ECO:0000256" key="2">
    <source>
        <dbReference type="SAM" id="MobiDB-lite"/>
    </source>
</evidence>
<keyword evidence="1 4" id="KW-0378">Hydrolase</keyword>
<sequence length="322" mass="35407">MERTGRPRGAVVRPATARGTRAGPPPMPQLEGVEHRFVDLSGVRVHVAEAGSGEPLVLLHGSPQHWWAWHPVLPRLAERYRVICPDQRGTGWSAAPRRGYTCDQIVADHVALLDALGLDSVDLVSHDLGAIPGFGLCYAHPDRVRRHVALGVPPFFARLDLRILPAFRHLWHQEVVALPGLGPAVMGRGRQPVARHMLEDFRVDPAALPPEDVEVFLAQFRDPARARATSATYRRTVISTVGHILRGTHRRTRLRTPTLVLVGSEDKVFSPEASARSLAGHQAYADHVELGTIDGAGHYVIEEQPDRLVDLVLDFLAKPLPA</sequence>
<proteinExistence type="predicted"/>
<evidence type="ECO:0000313" key="5">
    <source>
        <dbReference type="Proteomes" id="UP000451860"/>
    </source>
</evidence>
<dbReference type="GO" id="GO:0016787">
    <property type="term" value="F:hydrolase activity"/>
    <property type="evidence" value="ECO:0007669"/>
    <property type="project" value="UniProtKB-KW"/>
</dbReference>